<dbReference type="NCBIfam" id="TIGR03187">
    <property type="entry name" value="DGQHR"/>
    <property type="match status" value="1"/>
</dbReference>
<sequence>MSKELKLTVLKVRQPIGDFYIASIRAQDLVDISFSDVRRLAKDQRDLEKYLGIQRPVSPKRIKEIKQYIEGEDSTFPTSVILAVDEKCAEYDSDGNGIGTLVLKEYQADASDEADSIPYARIAKVIDGQHRIAAFMDENNNWCFDYDERDFDINVAIFIGADVSEQANIFATVNLAQTKVNKSLVYDLTELAKTSSPHKTCHNVAVALDKEPSSPLYQRIKRLGTATPGRKKEPLTQASFVESLVKFISPNPVQDRNDLLAGKKIKHVAGSDLKKFPFRNLFIDGKEIDITEIIYNYFKAVEKKWPDSWNATDRVGNLLPRSNAFKAFMIYLREDAYPELAQGNYGLIPSVNEFYKKLDHIELKDEDFTTRNFAPGSGGQATFLKMLRGEISLEDMLDG</sequence>
<accession>A0A7H0GGQ0</accession>
<protein>
    <submittedName>
        <fullName evidence="1">DGQHR domain-containing protein</fullName>
    </submittedName>
</protein>
<gene>
    <name evidence="1" type="ORF">H9K75_14410</name>
</gene>
<dbReference type="CDD" id="cd16413">
    <property type="entry name" value="DGQHR_domain"/>
    <property type="match status" value="1"/>
</dbReference>
<keyword evidence="2" id="KW-1185">Reference proteome</keyword>
<evidence type="ECO:0000313" key="2">
    <source>
        <dbReference type="Proteomes" id="UP000516028"/>
    </source>
</evidence>
<evidence type="ECO:0000313" key="1">
    <source>
        <dbReference type="EMBL" id="QNP47466.1"/>
    </source>
</evidence>
<dbReference type="InterPro" id="IPR017642">
    <property type="entry name" value="DNA_S_mod_DndB"/>
</dbReference>
<dbReference type="KEGG" id="daer:H9K75_14410"/>
<dbReference type="InterPro" id="IPR017601">
    <property type="entry name" value="DGQHR-contain_dom"/>
</dbReference>
<dbReference type="AlphaFoldDB" id="A0A7H0GGQ0"/>
<dbReference type="Pfam" id="PF14072">
    <property type="entry name" value="DndB"/>
    <property type="match status" value="1"/>
</dbReference>
<name>A0A7H0GGQ0_9BURK</name>
<dbReference type="RefSeq" id="WP_073646485.1">
    <property type="nucleotide sequence ID" value="NZ_CP060783.1"/>
</dbReference>
<dbReference type="EMBL" id="CP060783">
    <property type="protein sequence ID" value="QNP47466.1"/>
    <property type="molecule type" value="Genomic_DNA"/>
</dbReference>
<organism evidence="1 2">
    <name type="scientific">Diaphorobacter aerolatus</name>
    <dbReference type="NCBI Taxonomy" id="1288495"/>
    <lineage>
        <taxon>Bacteria</taxon>
        <taxon>Pseudomonadati</taxon>
        <taxon>Pseudomonadota</taxon>
        <taxon>Betaproteobacteria</taxon>
        <taxon>Burkholderiales</taxon>
        <taxon>Comamonadaceae</taxon>
        <taxon>Diaphorobacter</taxon>
    </lineage>
</organism>
<reference evidence="1 2" key="1">
    <citation type="submission" date="2020-08" db="EMBL/GenBank/DDBJ databases">
        <title>Genome sequence of Diaphorobacter aerolatus KACC 16536T.</title>
        <authorList>
            <person name="Hyun D.-W."/>
            <person name="Bae J.-W."/>
        </authorList>
    </citation>
    <scope>NUCLEOTIDE SEQUENCE [LARGE SCALE GENOMIC DNA]</scope>
    <source>
        <strain evidence="1 2">KACC 16536</strain>
    </source>
</reference>
<proteinExistence type="predicted"/>
<dbReference type="Proteomes" id="UP000516028">
    <property type="component" value="Chromosome"/>
</dbReference>